<evidence type="ECO:0000256" key="3">
    <source>
        <dbReference type="ARBA" id="ARBA00022676"/>
    </source>
</evidence>
<comment type="subcellular location">
    <subcellularLocation>
        <location evidence="1">Membrane</location>
        <topology evidence="1">Multi-pass membrane protein</topology>
    </subcellularLocation>
</comment>
<reference evidence="10 11" key="1">
    <citation type="submission" date="2018-11" db="EMBL/GenBank/DDBJ databases">
        <title>Complete genome sequence of Nocardioides baekrokdamisoli strain KCTC 39748.</title>
        <authorList>
            <person name="Kang S.W."/>
            <person name="Lee K.C."/>
            <person name="Kim K.K."/>
            <person name="Kim J.S."/>
            <person name="Kim D.S."/>
            <person name="Ko S.H."/>
            <person name="Yang S.H."/>
            <person name="Shin Y.K."/>
            <person name="Lee J.S."/>
        </authorList>
    </citation>
    <scope>NUCLEOTIDE SEQUENCE [LARGE SCALE GENOMIC DNA]</scope>
    <source>
        <strain evidence="10 11">KCTC 39748</strain>
    </source>
</reference>
<gene>
    <name evidence="10" type="ORF">Back2_02020</name>
</gene>
<evidence type="ECO:0000313" key="11">
    <source>
        <dbReference type="Proteomes" id="UP000271573"/>
    </source>
</evidence>
<sequence>MSTGKHVAYVLPVYNEADGIETFHKELVAATTARPDLRFEFVYINDGSRDGSIEHLLAMREQDPRVTVLSFARNFGHQIAVTAGLDHAHEAGADAVVIMDTDLQDPPAVSLEMVERWESGADVVYAQRRTRKDTFFKKATAGAFYYLLDRMAETHIPQNVGDFRLIDKRALDVVVKYREHNRFLRGIVANIGFRQEALLFDRDARFAGESKYPLSKMIRLAADGILGFSTFPLKAISRVGITISVLSVLAGLYAIAVRLFFPAHAVAGWAFLGVGMFFLGGIQLIMIGVIGSYVGRTYVEVLNRPLYSLALVAHGEHRQGSE</sequence>
<keyword evidence="5 8" id="KW-0812">Transmembrane</keyword>
<dbReference type="InterPro" id="IPR001173">
    <property type="entry name" value="Glyco_trans_2-like"/>
</dbReference>
<evidence type="ECO:0000259" key="9">
    <source>
        <dbReference type="Pfam" id="PF00535"/>
    </source>
</evidence>
<dbReference type="GO" id="GO:0016757">
    <property type="term" value="F:glycosyltransferase activity"/>
    <property type="evidence" value="ECO:0007669"/>
    <property type="project" value="UniProtKB-KW"/>
</dbReference>
<dbReference type="KEGG" id="nbe:Back2_02020"/>
<accession>A0A3G9IIP2</accession>
<evidence type="ECO:0000256" key="7">
    <source>
        <dbReference type="ARBA" id="ARBA00023136"/>
    </source>
</evidence>
<dbReference type="CDD" id="cd04187">
    <property type="entry name" value="DPM1_like_bac"/>
    <property type="match status" value="1"/>
</dbReference>
<proteinExistence type="inferred from homology"/>
<evidence type="ECO:0000256" key="8">
    <source>
        <dbReference type="SAM" id="Phobius"/>
    </source>
</evidence>
<keyword evidence="4 10" id="KW-0808">Transferase</keyword>
<keyword evidence="11" id="KW-1185">Reference proteome</keyword>
<evidence type="ECO:0000256" key="2">
    <source>
        <dbReference type="ARBA" id="ARBA00006739"/>
    </source>
</evidence>
<dbReference type="GO" id="GO:0005886">
    <property type="term" value="C:plasma membrane"/>
    <property type="evidence" value="ECO:0007669"/>
    <property type="project" value="TreeGrafter"/>
</dbReference>
<dbReference type="AlphaFoldDB" id="A0A3G9IIP2"/>
<dbReference type="Gene3D" id="3.90.550.10">
    <property type="entry name" value="Spore Coat Polysaccharide Biosynthesis Protein SpsA, Chain A"/>
    <property type="match status" value="1"/>
</dbReference>
<dbReference type="Pfam" id="PF00535">
    <property type="entry name" value="Glycos_transf_2"/>
    <property type="match status" value="1"/>
</dbReference>
<feature type="domain" description="Glycosyltransferase 2-like" evidence="9">
    <location>
        <begin position="10"/>
        <end position="172"/>
    </location>
</feature>
<feature type="transmembrane region" description="Helical" evidence="8">
    <location>
        <begin position="239"/>
        <end position="261"/>
    </location>
</feature>
<protein>
    <submittedName>
        <fullName evidence="10">Dolichol-phosphate mannosyltransferase</fullName>
    </submittedName>
</protein>
<evidence type="ECO:0000256" key="5">
    <source>
        <dbReference type="ARBA" id="ARBA00022692"/>
    </source>
</evidence>
<dbReference type="PANTHER" id="PTHR48090">
    <property type="entry name" value="UNDECAPRENYL-PHOSPHATE 4-DEOXY-4-FORMAMIDO-L-ARABINOSE TRANSFERASE-RELATED"/>
    <property type="match status" value="1"/>
</dbReference>
<name>A0A3G9IIP2_9ACTN</name>
<evidence type="ECO:0000256" key="1">
    <source>
        <dbReference type="ARBA" id="ARBA00004141"/>
    </source>
</evidence>
<comment type="similarity">
    <text evidence="2">Belongs to the glycosyltransferase 2 family.</text>
</comment>
<evidence type="ECO:0000256" key="6">
    <source>
        <dbReference type="ARBA" id="ARBA00022989"/>
    </source>
</evidence>
<dbReference type="SUPFAM" id="SSF53448">
    <property type="entry name" value="Nucleotide-diphospho-sugar transferases"/>
    <property type="match status" value="1"/>
</dbReference>
<dbReference type="InterPro" id="IPR050256">
    <property type="entry name" value="Glycosyltransferase_2"/>
</dbReference>
<dbReference type="OrthoDB" id="9811884at2"/>
<dbReference type="PANTHER" id="PTHR48090:SF1">
    <property type="entry name" value="PROPHAGE BACTOPRENOL GLUCOSYL TRANSFERASE HOMOLOG"/>
    <property type="match status" value="1"/>
</dbReference>
<dbReference type="InterPro" id="IPR029044">
    <property type="entry name" value="Nucleotide-diphossugar_trans"/>
</dbReference>
<dbReference type="RefSeq" id="WP_125565938.1">
    <property type="nucleotide sequence ID" value="NZ_AP019307.1"/>
</dbReference>
<evidence type="ECO:0000256" key="4">
    <source>
        <dbReference type="ARBA" id="ARBA00022679"/>
    </source>
</evidence>
<keyword evidence="6 8" id="KW-1133">Transmembrane helix</keyword>
<dbReference type="EMBL" id="AP019307">
    <property type="protein sequence ID" value="BBH15915.1"/>
    <property type="molecule type" value="Genomic_DNA"/>
</dbReference>
<dbReference type="Proteomes" id="UP000271573">
    <property type="component" value="Chromosome"/>
</dbReference>
<keyword evidence="7 8" id="KW-0472">Membrane</keyword>
<organism evidence="10 11">
    <name type="scientific">Nocardioides baekrokdamisoli</name>
    <dbReference type="NCBI Taxonomy" id="1804624"/>
    <lineage>
        <taxon>Bacteria</taxon>
        <taxon>Bacillati</taxon>
        <taxon>Actinomycetota</taxon>
        <taxon>Actinomycetes</taxon>
        <taxon>Propionibacteriales</taxon>
        <taxon>Nocardioidaceae</taxon>
        <taxon>Nocardioides</taxon>
    </lineage>
</organism>
<keyword evidence="3 10" id="KW-0328">Glycosyltransferase</keyword>
<evidence type="ECO:0000313" key="10">
    <source>
        <dbReference type="EMBL" id="BBH15915.1"/>
    </source>
</evidence>
<feature type="transmembrane region" description="Helical" evidence="8">
    <location>
        <begin position="267"/>
        <end position="294"/>
    </location>
</feature>